<dbReference type="PANTHER" id="PTHR43459:SF1">
    <property type="entry name" value="EG:BACN32G11.4 PROTEIN"/>
    <property type="match status" value="1"/>
</dbReference>
<sequence>MEFKMLHFVVEDAVATITLDYAPTLNALDMNLALELEAALKQAEEDAEVKVVVLTGAGRAFCGGGDIRFMKAHCEEPDFADKSMGPLAGKLSEIVLYIKKMTKLVICAVAGAAAGGGCNLALGCDFVFAADNAKFLQAFVGIALIPDTGGGYMLPRAIGTHRAMDMFVTGRPVSAQECFELGLVKEVTTADELLPKATAFAKKLAAGPTLAYANMKKMMFISMYQGFEDFAKAEVALQNECAASADFREGITAFLEKRKAKFTGK</sequence>
<name>A0A1G6MA32_9FIRM</name>
<organism evidence="2 3">
    <name type="scientific">Succiniclasticum ruminis</name>
    <dbReference type="NCBI Taxonomy" id="40841"/>
    <lineage>
        <taxon>Bacteria</taxon>
        <taxon>Bacillati</taxon>
        <taxon>Bacillota</taxon>
        <taxon>Negativicutes</taxon>
        <taxon>Acidaminococcales</taxon>
        <taxon>Acidaminococcaceae</taxon>
        <taxon>Succiniclasticum</taxon>
    </lineage>
</organism>
<accession>A0A1G6MA32</accession>
<dbReference type="InterPro" id="IPR001753">
    <property type="entry name" value="Enoyl-CoA_hydra/iso"/>
</dbReference>
<comment type="similarity">
    <text evidence="1">Belongs to the enoyl-CoA hydratase/isomerase family.</text>
</comment>
<dbReference type="EMBL" id="FMYW01000009">
    <property type="protein sequence ID" value="SDC52339.1"/>
    <property type="molecule type" value="Genomic_DNA"/>
</dbReference>
<dbReference type="Gene3D" id="1.10.12.10">
    <property type="entry name" value="Lyase 2-enoyl-coa Hydratase, Chain A, domain 2"/>
    <property type="match status" value="1"/>
</dbReference>
<proteinExistence type="inferred from homology"/>
<dbReference type="SUPFAM" id="SSF52096">
    <property type="entry name" value="ClpP/crotonase"/>
    <property type="match status" value="1"/>
</dbReference>
<dbReference type="CDD" id="cd06558">
    <property type="entry name" value="crotonase-like"/>
    <property type="match status" value="1"/>
</dbReference>
<keyword evidence="3" id="KW-1185">Reference proteome</keyword>
<dbReference type="Pfam" id="PF00378">
    <property type="entry name" value="ECH_1"/>
    <property type="match status" value="1"/>
</dbReference>
<dbReference type="GO" id="GO:0003824">
    <property type="term" value="F:catalytic activity"/>
    <property type="evidence" value="ECO:0007669"/>
    <property type="project" value="UniProtKB-ARBA"/>
</dbReference>
<reference evidence="3" key="1">
    <citation type="submission" date="2016-10" db="EMBL/GenBank/DDBJ databases">
        <authorList>
            <person name="Varghese N."/>
            <person name="Submissions S."/>
        </authorList>
    </citation>
    <scope>NUCLEOTIDE SEQUENCE [LARGE SCALE GENOMIC DNA]</scope>
    <source>
        <strain evidence="3">DSM 11005</strain>
    </source>
</reference>
<evidence type="ECO:0000256" key="1">
    <source>
        <dbReference type="ARBA" id="ARBA00005254"/>
    </source>
</evidence>
<dbReference type="PANTHER" id="PTHR43459">
    <property type="entry name" value="ENOYL-COA HYDRATASE"/>
    <property type="match status" value="1"/>
</dbReference>
<dbReference type="RefSeq" id="WP_093730504.1">
    <property type="nucleotide sequence ID" value="NZ_FMYW01000009.1"/>
</dbReference>
<gene>
    <name evidence="2" type="ORF">SAMN04487864_10922</name>
</gene>
<dbReference type="Proteomes" id="UP000198943">
    <property type="component" value="Unassembled WGS sequence"/>
</dbReference>
<protein>
    <submittedName>
        <fullName evidence="2">Enoyl-CoA hydratase</fullName>
    </submittedName>
</protein>
<dbReference type="InterPro" id="IPR029045">
    <property type="entry name" value="ClpP/crotonase-like_dom_sf"/>
</dbReference>
<dbReference type="AlphaFoldDB" id="A0A1G6MA32"/>
<dbReference type="OrthoDB" id="9771883at2"/>
<evidence type="ECO:0000313" key="3">
    <source>
        <dbReference type="Proteomes" id="UP000198943"/>
    </source>
</evidence>
<dbReference type="InterPro" id="IPR014748">
    <property type="entry name" value="Enoyl-CoA_hydra_C"/>
</dbReference>
<dbReference type="Gene3D" id="3.90.226.10">
    <property type="entry name" value="2-enoyl-CoA Hydratase, Chain A, domain 1"/>
    <property type="match status" value="1"/>
</dbReference>
<evidence type="ECO:0000313" key="2">
    <source>
        <dbReference type="EMBL" id="SDC52339.1"/>
    </source>
</evidence>